<proteinExistence type="predicted"/>
<feature type="domain" description="AAA+ ATPase" evidence="2">
    <location>
        <begin position="624"/>
        <end position="751"/>
    </location>
</feature>
<dbReference type="SMART" id="SM00382">
    <property type="entry name" value="AAA"/>
    <property type="match status" value="1"/>
</dbReference>
<gene>
    <name evidence="3" type="ORF">GP486_002024</name>
</gene>
<name>A0A9P8LFV1_9PEZI</name>
<evidence type="ECO:0000259" key="2">
    <source>
        <dbReference type="SMART" id="SM00382"/>
    </source>
</evidence>
<dbReference type="InterPro" id="IPR027417">
    <property type="entry name" value="P-loop_NTPase"/>
</dbReference>
<reference evidence="3" key="1">
    <citation type="submission" date="2021-03" db="EMBL/GenBank/DDBJ databases">
        <title>Comparative genomics and phylogenomic investigation of the class Geoglossomycetes provide insights into ecological specialization and systematics.</title>
        <authorList>
            <person name="Melie T."/>
            <person name="Pirro S."/>
            <person name="Miller A.N."/>
            <person name="Quandt A."/>
        </authorList>
    </citation>
    <scope>NUCLEOTIDE SEQUENCE</scope>
    <source>
        <strain evidence="3">CAQ_001_2017</strain>
    </source>
</reference>
<evidence type="ECO:0000313" key="3">
    <source>
        <dbReference type="EMBL" id="KAH0563403.1"/>
    </source>
</evidence>
<dbReference type="InterPro" id="IPR003593">
    <property type="entry name" value="AAA+_ATPase"/>
</dbReference>
<dbReference type="CDD" id="cd19481">
    <property type="entry name" value="RecA-like_protease"/>
    <property type="match status" value="1"/>
</dbReference>
<sequence length="1035" mass="118242">MDGGAGPAVKSNVGDQLDASKNLLSNEEVAKQVEGISRFLDFMGEEWKNRMNNLVNRLSSTDMKVEFRELEHSLGIEVQKLQRVRESLAVRIGGESQDEPETNIFRRCTSELKFVSWKTAAGLPSPPTVHCAIAVPINQPTQEDLIPSTTQSEAAPYRETLEYPQDHSLGRKELPERILINSVRLTGFLDFNLHDGTLSWDNFGPLCILRPFKLLVYHNNQIRQQLRDLEHMRLDLKPATEEEYDEEWRLNPPEDTNQKKQIFNRMTLPELTGFIKDLRSLAGFMDTYIQPALTRARLDAIFFSDLWYTFPAGSLVYVKDKKVPQKIWKVIQRTGGRRYVSRPDSDTLNNRDDWYLKYSQFVIDCFHLDFDGVRYVPTYYQARIDHFGGSQSVISLPILPLEVAEDAGLVDRRAIVERAREFVACTKPSHREYTGRNQLLKPNGAKLVDDEEDIPDKASKYSEWIESEVMVDFERAFQELPTWRPGTSELNLYAADINERGDGTGIDRDNVWDTKMSNQIMSREMDKWNKWDKERPPAEEEDLLLLPDRVFAFVFRTRKWACLQLGKGPNGAEKLRKRNPRKEPWNDLQLPDGHKRLVQSLIESHSADNTTKGLQFDLVRAKGKGVIILLHGVPGVGKTSTAECAAEANNKPLLPITCGDLGSTPRDVETKLVEAFQLAQLWNCVLLLDEADIFLANRCESDIQRNALVSVFLRVLEYYEGILFLTTNRVGVFDEAFKSRIHMALYYPPLEWKYTRKIWDSHLKKLKSSGLVEVEYEDILEYAEDFFDKQNAKGSPIGPVWNGRQIRNAFQSAVALAGYRSKGGEKIRLEREHFQRVSNVSNEFNNYIWNIKCQSDAEKAVNWGYRYDQYRPSLDLNLRPVRSQSIDVNAVNFGRNSQRNSLAPLSQPPPINDAMLPFNIPQQPIANPMAQTQGFFSNGTQGTAQPQAMQGQFSQQQLIQQQQQQQQLNFLPLVNTQVDHSSQANVQLQAQYSLNSSQHNPLHQQVLPGGTASAMTQNIAGIPMDQRKMPQMAQQ</sequence>
<dbReference type="SUPFAM" id="SSF52540">
    <property type="entry name" value="P-loop containing nucleoside triphosphate hydrolases"/>
    <property type="match status" value="1"/>
</dbReference>
<dbReference type="InterPro" id="IPR056599">
    <property type="entry name" value="AAA_lid_fung"/>
</dbReference>
<protein>
    <recommendedName>
        <fullName evidence="2">AAA+ ATPase domain-containing protein</fullName>
    </recommendedName>
</protein>
<dbReference type="Pfam" id="PF23232">
    <property type="entry name" value="AAA_lid_13"/>
    <property type="match status" value="1"/>
</dbReference>
<dbReference type="Gene3D" id="3.40.50.300">
    <property type="entry name" value="P-loop containing nucleotide triphosphate hydrolases"/>
    <property type="match status" value="1"/>
</dbReference>
<dbReference type="EMBL" id="JAGHQM010000207">
    <property type="protein sequence ID" value="KAH0563403.1"/>
    <property type="molecule type" value="Genomic_DNA"/>
</dbReference>
<keyword evidence="4" id="KW-1185">Reference proteome</keyword>
<dbReference type="Pfam" id="PF00004">
    <property type="entry name" value="AAA"/>
    <property type="match status" value="1"/>
</dbReference>
<dbReference type="Pfam" id="PF22942">
    <property type="entry name" value="DUF7025"/>
    <property type="match status" value="1"/>
</dbReference>
<dbReference type="InterPro" id="IPR003959">
    <property type="entry name" value="ATPase_AAA_core"/>
</dbReference>
<dbReference type="InterPro" id="IPR054289">
    <property type="entry name" value="DUF7025"/>
</dbReference>
<feature type="region of interest" description="Disordered" evidence="1">
    <location>
        <begin position="930"/>
        <end position="949"/>
    </location>
</feature>
<evidence type="ECO:0000256" key="1">
    <source>
        <dbReference type="SAM" id="MobiDB-lite"/>
    </source>
</evidence>
<organism evidence="3 4">
    <name type="scientific">Trichoglossum hirsutum</name>
    <dbReference type="NCBI Taxonomy" id="265104"/>
    <lineage>
        <taxon>Eukaryota</taxon>
        <taxon>Fungi</taxon>
        <taxon>Dikarya</taxon>
        <taxon>Ascomycota</taxon>
        <taxon>Pezizomycotina</taxon>
        <taxon>Geoglossomycetes</taxon>
        <taxon>Geoglossales</taxon>
        <taxon>Geoglossaceae</taxon>
        <taxon>Trichoglossum</taxon>
    </lineage>
</organism>
<dbReference type="GO" id="GO:0016887">
    <property type="term" value="F:ATP hydrolysis activity"/>
    <property type="evidence" value="ECO:0007669"/>
    <property type="project" value="InterPro"/>
</dbReference>
<dbReference type="AlphaFoldDB" id="A0A9P8LFV1"/>
<dbReference type="PANTHER" id="PTHR46411">
    <property type="entry name" value="FAMILY ATPASE, PUTATIVE-RELATED"/>
    <property type="match status" value="1"/>
</dbReference>
<dbReference type="GO" id="GO:0005524">
    <property type="term" value="F:ATP binding"/>
    <property type="evidence" value="ECO:0007669"/>
    <property type="project" value="InterPro"/>
</dbReference>
<accession>A0A9P8LFV1</accession>
<dbReference type="Proteomes" id="UP000750711">
    <property type="component" value="Unassembled WGS sequence"/>
</dbReference>
<dbReference type="PANTHER" id="PTHR46411:SF2">
    <property type="entry name" value="AAA+ ATPASE DOMAIN-CONTAINING PROTEIN"/>
    <property type="match status" value="1"/>
</dbReference>
<comment type="caution">
    <text evidence="3">The sequence shown here is derived from an EMBL/GenBank/DDBJ whole genome shotgun (WGS) entry which is preliminary data.</text>
</comment>
<evidence type="ECO:0000313" key="4">
    <source>
        <dbReference type="Proteomes" id="UP000750711"/>
    </source>
</evidence>